<accession>A0A9X3LMF7</accession>
<reference evidence="1" key="1">
    <citation type="submission" date="2022-02" db="EMBL/GenBank/DDBJ databases">
        <title>Corynebacterium sp. from urogenital microbiome.</title>
        <authorList>
            <person name="Cappelli E.A."/>
            <person name="Ribeiro T.G."/>
            <person name="Peixe L."/>
        </authorList>
    </citation>
    <scope>NUCLEOTIDE SEQUENCE</scope>
    <source>
        <strain evidence="1">C8Ua_174</strain>
    </source>
</reference>
<dbReference type="Proteomes" id="UP001146469">
    <property type="component" value="Unassembled WGS sequence"/>
</dbReference>
<name>A0A9X3LMF7_9CORY</name>
<organism evidence="1 2">
    <name type="scientific">Corynebacterium evansiae</name>
    <dbReference type="NCBI Taxonomy" id="2913499"/>
    <lineage>
        <taxon>Bacteria</taxon>
        <taxon>Bacillati</taxon>
        <taxon>Actinomycetota</taxon>
        <taxon>Actinomycetes</taxon>
        <taxon>Mycobacteriales</taxon>
        <taxon>Corynebacteriaceae</taxon>
        <taxon>Corynebacterium</taxon>
    </lineage>
</organism>
<protein>
    <submittedName>
        <fullName evidence="1">Uncharacterized protein</fullName>
    </submittedName>
</protein>
<sequence length="81" mass="9049">MMEWLINAPVWIQTPLVFLALFVVCTVLALVWQVIALRIFPASAEEQRVHGALSLHEMFASRSSVPLDGDAKRSAGDDQKR</sequence>
<gene>
    <name evidence="1" type="ORF">L8V00_06120</name>
</gene>
<evidence type="ECO:0000313" key="1">
    <source>
        <dbReference type="EMBL" id="MCZ9289780.1"/>
    </source>
</evidence>
<keyword evidence="2" id="KW-1185">Reference proteome</keyword>
<comment type="caution">
    <text evidence="1">The sequence shown here is derived from an EMBL/GenBank/DDBJ whole genome shotgun (WGS) entry which is preliminary data.</text>
</comment>
<dbReference type="EMBL" id="JAKMUT010000004">
    <property type="protein sequence ID" value="MCZ9289780.1"/>
    <property type="molecule type" value="Genomic_DNA"/>
</dbReference>
<dbReference type="AlphaFoldDB" id="A0A9X3LMF7"/>
<evidence type="ECO:0000313" key="2">
    <source>
        <dbReference type="Proteomes" id="UP001146469"/>
    </source>
</evidence>
<dbReference type="RefSeq" id="WP_049050220.1">
    <property type="nucleotide sequence ID" value="NZ_JAKMUT010000004.1"/>
</dbReference>
<proteinExistence type="predicted"/>